<gene>
    <name evidence="1" type="ORF">FHS79_001556</name>
</gene>
<dbReference type="EMBL" id="JACIIV010000009">
    <property type="protein sequence ID" value="MBB6227390.1"/>
    <property type="molecule type" value="Genomic_DNA"/>
</dbReference>
<dbReference type="RefSeq" id="WP_184197857.1">
    <property type="nucleotide sequence ID" value="NZ_BMOX01000093.1"/>
</dbReference>
<evidence type="ECO:0000313" key="2">
    <source>
        <dbReference type="Proteomes" id="UP000538147"/>
    </source>
</evidence>
<dbReference type="Gene3D" id="3.40.1530.20">
    <property type="entry name" value="Protein of unknown function (DUF1491)"/>
    <property type="match status" value="1"/>
</dbReference>
<dbReference type="Pfam" id="PF07372">
    <property type="entry name" value="DUF1491"/>
    <property type="match status" value="1"/>
</dbReference>
<organism evidence="1 2">
    <name type="scientific">Polymorphobacter multimanifer</name>
    <dbReference type="NCBI Taxonomy" id="1070431"/>
    <lineage>
        <taxon>Bacteria</taxon>
        <taxon>Pseudomonadati</taxon>
        <taxon>Pseudomonadota</taxon>
        <taxon>Alphaproteobacteria</taxon>
        <taxon>Sphingomonadales</taxon>
        <taxon>Sphingosinicellaceae</taxon>
        <taxon>Polymorphobacter</taxon>
    </lineage>
</organism>
<dbReference type="InterPro" id="IPR009964">
    <property type="entry name" value="DUF1491"/>
</dbReference>
<evidence type="ECO:0008006" key="3">
    <source>
        <dbReference type="Google" id="ProtNLM"/>
    </source>
</evidence>
<dbReference type="Proteomes" id="UP000538147">
    <property type="component" value="Unassembled WGS sequence"/>
</dbReference>
<proteinExistence type="predicted"/>
<keyword evidence="2" id="KW-1185">Reference proteome</keyword>
<evidence type="ECO:0000313" key="1">
    <source>
        <dbReference type="EMBL" id="MBB6227390.1"/>
    </source>
</evidence>
<protein>
    <recommendedName>
        <fullName evidence="3">DUF1491 family protein</fullName>
    </recommendedName>
</protein>
<dbReference type="AlphaFoldDB" id="A0A841L4P5"/>
<reference evidence="1 2" key="1">
    <citation type="submission" date="2020-08" db="EMBL/GenBank/DDBJ databases">
        <title>Genomic Encyclopedia of Type Strains, Phase IV (KMG-IV): sequencing the most valuable type-strain genomes for metagenomic binning, comparative biology and taxonomic classification.</title>
        <authorList>
            <person name="Goeker M."/>
        </authorList>
    </citation>
    <scope>NUCLEOTIDE SEQUENCE [LARGE SCALE GENOMIC DNA]</scope>
    <source>
        <strain evidence="1 2">DSM 102189</strain>
    </source>
</reference>
<accession>A0A841L4P5</accession>
<comment type="caution">
    <text evidence="1">The sequence shown here is derived from an EMBL/GenBank/DDBJ whole genome shotgun (WGS) entry which is preliminary data.</text>
</comment>
<sequence length="105" mass="11046">MRLAAGLKVSALLRTVQAVGGFGVVLARGDQEAGSIAVVVREGGEELLLAPVMALSGRYAWSEAARGEAVAGWVSRARQRDPDLWVVEIEAADAMRLVGETLGQD</sequence>
<name>A0A841L4P5_9SPHN</name>